<feature type="compositionally biased region" description="Basic and acidic residues" evidence="2">
    <location>
        <begin position="1"/>
        <end position="20"/>
    </location>
</feature>
<evidence type="ECO:0000313" key="4">
    <source>
        <dbReference type="Proteomes" id="UP000533641"/>
    </source>
</evidence>
<feature type="region of interest" description="Disordered" evidence="2">
    <location>
        <begin position="1"/>
        <end position="119"/>
    </location>
</feature>
<dbReference type="InterPro" id="IPR002514">
    <property type="entry name" value="Transposase_8"/>
</dbReference>
<feature type="compositionally biased region" description="Basic and acidic residues" evidence="2">
    <location>
        <begin position="44"/>
        <end position="54"/>
    </location>
</feature>
<evidence type="ECO:0000256" key="2">
    <source>
        <dbReference type="SAM" id="MobiDB-lite"/>
    </source>
</evidence>
<accession>A0A7W6RJZ5</accession>
<dbReference type="GO" id="GO:0003677">
    <property type="term" value="F:DNA binding"/>
    <property type="evidence" value="ECO:0007669"/>
    <property type="project" value="InterPro"/>
</dbReference>
<dbReference type="GO" id="GO:0004803">
    <property type="term" value="F:transposase activity"/>
    <property type="evidence" value="ECO:0007669"/>
    <property type="project" value="InterPro"/>
</dbReference>
<sequence>MRVLQDRAKFKRQSRSDRRQNISPSSTTANEEAGGSVDSGVHSAENRRSNREEVMMANENTPGPVAAVEATDAEAKAPAAKKQKPPQRQKTTVEPARAAAKASAAKSQVAKPRTYSEQEKTGKLKLIEKAITEGKSTLKDAIKSAGISEQTYYNWKRTATPVVQKNVKPVPAGDELADLVQLEKENQKLRKLLAEKLRSENTELRKRLGLD</sequence>
<proteinExistence type="predicted"/>
<feature type="compositionally biased region" description="Low complexity" evidence="2">
    <location>
        <begin position="88"/>
        <end position="111"/>
    </location>
</feature>
<organism evidence="3 4">
    <name type="scientific">Rhizobium mongolense</name>
    <dbReference type="NCBI Taxonomy" id="57676"/>
    <lineage>
        <taxon>Bacteria</taxon>
        <taxon>Pseudomonadati</taxon>
        <taxon>Pseudomonadota</taxon>
        <taxon>Alphaproteobacteria</taxon>
        <taxon>Hyphomicrobiales</taxon>
        <taxon>Rhizobiaceae</taxon>
        <taxon>Rhizobium/Agrobacterium group</taxon>
        <taxon>Rhizobium</taxon>
    </lineage>
</organism>
<reference evidence="3 4" key="1">
    <citation type="submission" date="2020-08" db="EMBL/GenBank/DDBJ databases">
        <title>Genomic Encyclopedia of Type Strains, Phase IV (KMG-V): Genome sequencing to study the core and pangenomes of soil and plant-associated prokaryotes.</title>
        <authorList>
            <person name="Whitman W."/>
        </authorList>
    </citation>
    <scope>NUCLEOTIDE SEQUENCE [LARGE SCALE GENOMIC DNA]</scope>
    <source>
        <strain evidence="3 4">SEMIA 402</strain>
    </source>
</reference>
<dbReference type="EMBL" id="JACIGM010000002">
    <property type="protein sequence ID" value="MBB4273180.1"/>
    <property type="molecule type" value="Genomic_DNA"/>
</dbReference>
<feature type="coiled-coil region" evidence="1">
    <location>
        <begin position="172"/>
        <end position="202"/>
    </location>
</feature>
<feature type="compositionally biased region" description="Low complexity" evidence="2">
    <location>
        <begin position="65"/>
        <end position="78"/>
    </location>
</feature>
<keyword evidence="1" id="KW-0175">Coiled coil</keyword>
<gene>
    <name evidence="3" type="ORF">GGE12_000934</name>
</gene>
<dbReference type="InterPro" id="IPR009057">
    <property type="entry name" value="Homeodomain-like_sf"/>
</dbReference>
<dbReference type="Pfam" id="PF01527">
    <property type="entry name" value="HTH_Tnp_1"/>
    <property type="match status" value="1"/>
</dbReference>
<comment type="caution">
    <text evidence="3">The sequence shown here is derived from an EMBL/GenBank/DDBJ whole genome shotgun (WGS) entry which is preliminary data.</text>
</comment>
<dbReference type="AlphaFoldDB" id="A0A7W6RJZ5"/>
<dbReference type="Proteomes" id="UP000533641">
    <property type="component" value="Unassembled WGS sequence"/>
</dbReference>
<name>A0A7W6RJZ5_9HYPH</name>
<evidence type="ECO:0000256" key="1">
    <source>
        <dbReference type="SAM" id="Coils"/>
    </source>
</evidence>
<feature type="compositionally biased region" description="Polar residues" evidence="2">
    <location>
        <begin position="21"/>
        <end position="30"/>
    </location>
</feature>
<dbReference type="GO" id="GO:0006313">
    <property type="term" value="P:DNA transposition"/>
    <property type="evidence" value="ECO:0007669"/>
    <property type="project" value="InterPro"/>
</dbReference>
<dbReference type="SUPFAM" id="SSF46689">
    <property type="entry name" value="Homeodomain-like"/>
    <property type="match status" value="1"/>
</dbReference>
<evidence type="ECO:0000313" key="3">
    <source>
        <dbReference type="EMBL" id="MBB4273180.1"/>
    </source>
</evidence>
<protein>
    <submittedName>
        <fullName evidence="3">Putative transposase</fullName>
    </submittedName>
</protein>